<evidence type="ECO:0000313" key="3">
    <source>
        <dbReference type="Proteomes" id="UP001597277"/>
    </source>
</evidence>
<proteinExistence type="predicted"/>
<dbReference type="Proteomes" id="UP001597277">
    <property type="component" value="Unassembled WGS sequence"/>
</dbReference>
<dbReference type="Gene3D" id="3.40.47.10">
    <property type="match status" value="1"/>
</dbReference>
<dbReference type="PANTHER" id="PTHR42870:SF1">
    <property type="entry name" value="NON-SPECIFIC LIPID-TRANSFER PROTEIN-LIKE 2"/>
    <property type="match status" value="1"/>
</dbReference>
<dbReference type="PIRSF" id="PIRSF000429">
    <property type="entry name" value="Ac-CoA_Ac_transf"/>
    <property type="match status" value="1"/>
</dbReference>
<evidence type="ECO:0000313" key="2">
    <source>
        <dbReference type="EMBL" id="MFD1717795.1"/>
    </source>
</evidence>
<dbReference type="InterPro" id="IPR016039">
    <property type="entry name" value="Thiolase-like"/>
</dbReference>
<keyword evidence="2" id="KW-0012">Acyltransferase</keyword>
<feature type="domain" description="Thiolase C-terminal" evidence="1">
    <location>
        <begin position="248"/>
        <end position="394"/>
    </location>
</feature>
<dbReference type="EC" id="2.3.1.-" evidence="2"/>
<dbReference type="CDD" id="cd00829">
    <property type="entry name" value="SCP-x_thiolase"/>
    <property type="match status" value="1"/>
</dbReference>
<sequence length="401" mass="41235">MTRPPGTSRAAIIGVGELTPVRRTEGATTMGLLARAARLALDDAGLEPGDVDGLFMGPQVGETPQHVPATLAEYLGLAPRAANVVDLGGATGPGMIWRAAATIDAGMAETVLCLVGNHRNPEPVRSPNRNPIREFDVPHGASGANASYAFLKSAHMAAHGTADADYAQIAAISRAHAQDNPAAIFHGTPATLQDVLDSPYIAEPLHLLEIVMPVAGATAVVVVSPERAAALAADGRLPHPPVHLLGAGEKVTHRAMSQAPSLTSGPLRPAIAQAYAQAETGPGGLDVLSLYDCYTVVTALTLEDAGLCPPGGFARWFGERDVSHRGEVTYNPHGGQLGCGQADLAGGMSHAIEAVHQLRGTARGRQHHRADGRPSTALVTGNGATLSEAVALVLRGEGVTA</sequence>
<dbReference type="InterPro" id="IPR055140">
    <property type="entry name" value="Thiolase_C_2"/>
</dbReference>
<gene>
    <name evidence="2" type="ORF">ACFSE6_08115</name>
</gene>
<comment type="caution">
    <text evidence="2">The sequence shown here is derived from an EMBL/GenBank/DDBJ whole genome shotgun (WGS) entry which is preliminary data.</text>
</comment>
<evidence type="ECO:0000259" key="1">
    <source>
        <dbReference type="Pfam" id="PF22691"/>
    </source>
</evidence>
<organism evidence="2 3">
    <name type="scientific">Georgenia deserti</name>
    <dbReference type="NCBI Taxonomy" id="2093781"/>
    <lineage>
        <taxon>Bacteria</taxon>
        <taxon>Bacillati</taxon>
        <taxon>Actinomycetota</taxon>
        <taxon>Actinomycetes</taxon>
        <taxon>Micrococcales</taxon>
        <taxon>Bogoriellaceae</taxon>
        <taxon>Georgenia</taxon>
    </lineage>
</organism>
<dbReference type="SUPFAM" id="SSF53901">
    <property type="entry name" value="Thiolase-like"/>
    <property type="match status" value="2"/>
</dbReference>
<reference evidence="3" key="1">
    <citation type="journal article" date="2019" name="Int. J. Syst. Evol. Microbiol.">
        <title>The Global Catalogue of Microorganisms (GCM) 10K type strain sequencing project: providing services to taxonomists for standard genome sequencing and annotation.</title>
        <authorList>
            <consortium name="The Broad Institute Genomics Platform"/>
            <consortium name="The Broad Institute Genome Sequencing Center for Infectious Disease"/>
            <person name="Wu L."/>
            <person name="Ma J."/>
        </authorList>
    </citation>
    <scope>NUCLEOTIDE SEQUENCE [LARGE SCALE GENOMIC DNA]</scope>
    <source>
        <strain evidence="3">JCM 17130</strain>
    </source>
</reference>
<keyword evidence="3" id="KW-1185">Reference proteome</keyword>
<keyword evidence="2" id="KW-0808">Transferase</keyword>
<dbReference type="InterPro" id="IPR002155">
    <property type="entry name" value="Thiolase"/>
</dbReference>
<protein>
    <submittedName>
        <fullName evidence="2">Thiolase family protein</fullName>
        <ecNumber evidence="2">2.3.1.-</ecNumber>
    </submittedName>
</protein>
<dbReference type="GO" id="GO:0016746">
    <property type="term" value="F:acyltransferase activity"/>
    <property type="evidence" value="ECO:0007669"/>
    <property type="project" value="UniProtKB-KW"/>
</dbReference>
<dbReference type="RefSeq" id="WP_388004793.1">
    <property type="nucleotide sequence ID" value="NZ_JBHUEE010000003.1"/>
</dbReference>
<dbReference type="PANTHER" id="PTHR42870">
    <property type="entry name" value="ACETYL-COA C-ACETYLTRANSFERASE"/>
    <property type="match status" value="1"/>
</dbReference>
<name>A0ABW4L2B1_9MICO</name>
<dbReference type="EMBL" id="JBHUEE010000003">
    <property type="protein sequence ID" value="MFD1717795.1"/>
    <property type="molecule type" value="Genomic_DNA"/>
</dbReference>
<accession>A0ABW4L2B1</accession>
<dbReference type="Pfam" id="PF22691">
    <property type="entry name" value="Thiolase_C_1"/>
    <property type="match status" value="1"/>
</dbReference>